<feature type="non-terminal residue" evidence="1">
    <location>
        <position position="1"/>
    </location>
</feature>
<proteinExistence type="predicted"/>
<sequence length="408" mass="48992">RSQHLLNYFEKFQSIIENTKMTFEQYEIQNDRNKIETQVILDMIQSVESLKFECEQNLRSLESISSNISNYSSSRAKESVRSQMRSYKIRFNELNELANKVQIDLVTRVDPFLLNCSLMATKEFESITNKFYSTKKELEISLQQNEQYYERQHELDILMMELDQTLHHLEMNHEIFETNKIILLTPKMDKHREHIQSIHKFEKQLQNIHLKFNHAGLHGSLEQTVRKCLQYFTERLFILKEKSDRISDQIESLKYEYESLHVDMKKLNEWLKQTEQYTKSLTILNTANDNNEAAKLLLECYEHLNQSSHMHADYNQRIQRIFEALSNFQTIFYKIKQHKTTDFNIIVNDLQSLKNVRNEFIDQMEKIIHLGEKIIVETSTQGVEHIKLKSRQLQDKWRTMNDEYQLFE</sequence>
<organism evidence="1 2">
    <name type="scientific">Didymodactylos carnosus</name>
    <dbReference type="NCBI Taxonomy" id="1234261"/>
    <lineage>
        <taxon>Eukaryota</taxon>
        <taxon>Metazoa</taxon>
        <taxon>Spiralia</taxon>
        <taxon>Gnathifera</taxon>
        <taxon>Rotifera</taxon>
        <taxon>Eurotatoria</taxon>
        <taxon>Bdelloidea</taxon>
        <taxon>Philodinida</taxon>
        <taxon>Philodinidae</taxon>
        <taxon>Didymodactylos</taxon>
    </lineage>
</organism>
<reference evidence="1" key="1">
    <citation type="submission" date="2021-02" db="EMBL/GenBank/DDBJ databases">
        <authorList>
            <person name="Nowell W R."/>
        </authorList>
    </citation>
    <scope>NUCLEOTIDE SEQUENCE</scope>
</reference>
<dbReference type="AlphaFoldDB" id="A0A8S2WMP5"/>
<evidence type="ECO:0000313" key="2">
    <source>
        <dbReference type="Proteomes" id="UP000681722"/>
    </source>
</evidence>
<evidence type="ECO:0000313" key="1">
    <source>
        <dbReference type="EMBL" id="CAF4451357.1"/>
    </source>
</evidence>
<feature type="non-terminal residue" evidence="1">
    <location>
        <position position="408"/>
    </location>
</feature>
<protein>
    <submittedName>
        <fullName evidence="1">Uncharacterized protein</fullName>
    </submittedName>
</protein>
<gene>
    <name evidence="1" type="ORF">SRO942_LOCUS42258</name>
</gene>
<comment type="caution">
    <text evidence="1">The sequence shown here is derived from an EMBL/GenBank/DDBJ whole genome shotgun (WGS) entry which is preliminary data.</text>
</comment>
<dbReference type="Proteomes" id="UP000681722">
    <property type="component" value="Unassembled WGS sequence"/>
</dbReference>
<accession>A0A8S2WMP5</accession>
<dbReference type="EMBL" id="CAJOBC010097997">
    <property type="protein sequence ID" value="CAF4451357.1"/>
    <property type="molecule type" value="Genomic_DNA"/>
</dbReference>
<name>A0A8S2WMP5_9BILA</name>